<comment type="caution">
    <text evidence="1">The sequence shown here is derived from an EMBL/GenBank/DDBJ whole genome shotgun (WGS) entry which is preliminary data.</text>
</comment>
<reference evidence="1 2" key="1">
    <citation type="journal article" date="2014" name="Am. J. Bot.">
        <title>Genome assembly and annotation for red clover (Trifolium pratense; Fabaceae).</title>
        <authorList>
            <person name="Istvanek J."/>
            <person name="Jaros M."/>
            <person name="Krenek A."/>
            <person name="Repkova J."/>
        </authorList>
    </citation>
    <scope>NUCLEOTIDE SEQUENCE [LARGE SCALE GENOMIC DNA]</scope>
    <source>
        <strain evidence="2">cv. Tatra</strain>
        <tissue evidence="1">Young leaves</tissue>
    </source>
</reference>
<organism evidence="1 2">
    <name type="scientific">Trifolium pratense</name>
    <name type="common">Red clover</name>
    <dbReference type="NCBI Taxonomy" id="57577"/>
    <lineage>
        <taxon>Eukaryota</taxon>
        <taxon>Viridiplantae</taxon>
        <taxon>Streptophyta</taxon>
        <taxon>Embryophyta</taxon>
        <taxon>Tracheophyta</taxon>
        <taxon>Spermatophyta</taxon>
        <taxon>Magnoliopsida</taxon>
        <taxon>eudicotyledons</taxon>
        <taxon>Gunneridae</taxon>
        <taxon>Pentapetalae</taxon>
        <taxon>rosids</taxon>
        <taxon>fabids</taxon>
        <taxon>Fabales</taxon>
        <taxon>Fabaceae</taxon>
        <taxon>Papilionoideae</taxon>
        <taxon>50 kb inversion clade</taxon>
        <taxon>NPAAA clade</taxon>
        <taxon>Hologalegina</taxon>
        <taxon>IRL clade</taxon>
        <taxon>Trifolieae</taxon>
        <taxon>Trifolium</taxon>
    </lineage>
</organism>
<accession>A0A2K3K1F1</accession>
<proteinExistence type="predicted"/>
<reference evidence="1 2" key="2">
    <citation type="journal article" date="2017" name="Front. Plant Sci.">
        <title>Gene Classification and Mining of Molecular Markers Useful in Red Clover (Trifolium pratense) Breeding.</title>
        <authorList>
            <person name="Istvanek J."/>
            <person name="Dluhosova J."/>
            <person name="Dluhos P."/>
            <person name="Patkova L."/>
            <person name="Nedelnik J."/>
            <person name="Repkova J."/>
        </authorList>
    </citation>
    <scope>NUCLEOTIDE SEQUENCE [LARGE SCALE GENOMIC DNA]</scope>
    <source>
        <strain evidence="2">cv. Tatra</strain>
        <tissue evidence="1">Young leaves</tissue>
    </source>
</reference>
<evidence type="ECO:0000313" key="2">
    <source>
        <dbReference type="Proteomes" id="UP000236291"/>
    </source>
</evidence>
<dbReference type="Proteomes" id="UP000236291">
    <property type="component" value="Unassembled WGS sequence"/>
</dbReference>
<dbReference type="EMBL" id="ASHM01082033">
    <property type="protein sequence ID" value="PNX60108.1"/>
    <property type="molecule type" value="Genomic_DNA"/>
</dbReference>
<evidence type="ECO:0000313" key="1">
    <source>
        <dbReference type="EMBL" id="PNX60108.1"/>
    </source>
</evidence>
<gene>
    <name evidence="1" type="ORF">L195_g051758</name>
</gene>
<sequence length="58" mass="6439">MRLGWFKRGCGGGSSCGEDVCLWEEELLVGLLEALPVLLLSHEEDAWSWELEEGGAFK</sequence>
<dbReference type="AlphaFoldDB" id="A0A2K3K1F1"/>
<protein>
    <submittedName>
        <fullName evidence="1">Uncharacterized protein</fullName>
    </submittedName>
</protein>
<name>A0A2K3K1F1_TRIPR</name>
<feature type="non-terminal residue" evidence="1">
    <location>
        <position position="58"/>
    </location>
</feature>